<evidence type="ECO:0000256" key="5">
    <source>
        <dbReference type="SAM" id="Phobius"/>
    </source>
</evidence>
<dbReference type="Proteomes" id="UP000625210">
    <property type="component" value="Unassembled WGS sequence"/>
</dbReference>
<feature type="transmembrane region" description="Helical" evidence="5">
    <location>
        <begin position="407"/>
        <end position="426"/>
    </location>
</feature>
<evidence type="ECO:0000256" key="2">
    <source>
        <dbReference type="ARBA" id="ARBA00022692"/>
    </source>
</evidence>
<comment type="caution">
    <text evidence="6">The sequence shown here is derived from an EMBL/GenBank/DDBJ whole genome shotgun (WGS) entry which is preliminary data.</text>
</comment>
<dbReference type="InterPro" id="IPR002293">
    <property type="entry name" value="AA/rel_permease1"/>
</dbReference>
<keyword evidence="3 5" id="KW-1133">Transmembrane helix</keyword>
<keyword evidence="2 5" id="KW-0812">Transmembrane</keyword>
<dbReference type="Gene3D" id="1.20.1740.10">
    <property type="entry name" value="Amino acid/polyamine transporter I"/>
    <property type="match status" value="1"/>
</dbReference>
<protein>
    <submittedName>
        <fullName evidence="6">Amino acid permease</fullName>
    </submittedName>
</protein>
<feature type="transmembrane region" description="Helical" evidence="5">
    <location>
        <begin position="345"/>
        <end position="367"/>
    </location>
</feature>
<evidence type="ECO:0000256" key="3">
    <source>
        <dbReference type="ARBA" id="ARBA00022989"/>
    </source>
</evidence>
<dbReference type="AlphaFoldDB" id="A0A8J2YDS9"/>
<reference evidence="6" key="1">
    <citation type="journal article" date="2014" name="Int. J. Syst. Evol. Microbiol.">
        <title>Complete genome sequence of Corynebacterium casei LMG S-19264T (=DSM 44701T), isolated from a smear-ripened cheese.</title>
        <authorList>
            <consortium name="US DOE Joint Genome Institute (JGI-PGF)"/>
            <person name="Walter F."/>
            <person name="Albersmeier A."/>
            <person name="Kalinowski J."/>
            <person name="Ruckert C."/>
        </authorList>
    </citation>
    <scope>NUCLEOTIDE SEQUENCE</scope>
    <source>
        <strain evidence="6">CGMCC 1.15179</strain>
    </source>
</reference>
<keyword evidence="7" id="KW-1185">Reference proteome</keyword>
<reference evidence="6" key="2">
    <citation type="submission" date="2020-09" db="EMBL/GenBank/DDBJ databases">
        <authorList>
            <person name="Sun Q."/>
            <person name="Zhou Y."/>
        </authorList>
    </citation>
    <scope>NUCLEOTIDE SEQUENCE</scope>
    <source>
        <strain evidence="6">CGMCC 1.15179</strain>
    </source>
</reference>
<feature type="transmembrane region" description="Helical" evidence="5">
    <location>
        <begin position="102"/>
        <end position="133"/>
    </location>
</feature>
<comment type="subcellular location">
    <subcellularLocation>
        <location evidence="1">Membrane</location>
        <topology evidence="1">Multi-pass membrane protein</topology>
    </subcellularLocation>
</comment>
<dbReference type="RefSeq" id="WP_188647959.1">
    <property type="nucleotide sequence ID" value="NZ_BMHQ01000007.1"/>
</dbReference>
<feature type="transmembrane region" description="Helical" evidence="5">
    <location>
        <begin position="212"/>
        <end position="231"/>
    </location>
</feature>
<feature type="transmembrane region" description="Helical" evidence="5">
    <location>
        <begin position="59"/>
        <end position="81"/>
    </location>
</feature>
<evidence type="ECO:0000313" key="6">
    <source>
        <dbReference type="EMBL" id="GGE19825.1"/>
    </source>
</evidence>
<dbReference type="InterPro" id="IPR053153">
    <property type="entry name" value="APC_K+_Transporter"/>
</dbReference>
<feature type="transmembrane region" description="Helical" evidence="5">
    <location>
        <begin position="300"/>
        <end position="324"/>
    </location>
</feature>
<feature type="transmembrane region" description="Helical" evidence="5">
    <location>
        <begin position="139"/>
        <end position="158"/>
    </location>
</feature>
<name>A0A8J2YDS9_9BACL</name>
<organism evidence="6 7">
    <name type="scientific">Marinithermofilum abyssi</name>
    <dbReference type="NCBI Taxonomy" id="1571185"/>
    <lineage>
        <taxon>Bacteria</taxon>
        <taxon>Bacillati</taxon>
        <taxon>Bacillota</taxon>
        <taxon>Bacilli</taxon>
        <taxon>Bacillales</taxon>
        <taxon>Thermoactinomycetaceae</taxon>
        <taxon>Marinithermofilum</taxon>
    </lineage>
</organism>
<feature type="transmembrane region" description="Helical" evidence="5">
    <location>
        <begin position="170"/>
        <end position="192"/>
    </location>
</feature>
<gene>
    <name evidence="6" type="ORF">GCM10011571_22210</name>
</gene>
<dbReference type="Pfam" id="PF13520">
    <property type="entry name" value="AA_permease_2"/>
    <property type="match status" value="1"/>
</dbReference>
<dbReference type="PANTHER" id="PTHR47704">
    <property type="entry name" value="POTASSIUM TRANSPORTER KIMA"/>
    <property type="match status" value="1"/>
</dbReference>
<evidence type="ECO:0000256" key="4">
    <source>
        <dbReference type="ARBA" id="ARBA00023136"/>
    </source>
</evidence>
<dbReference type="EMBL" id="BMHQ01000007">
    <property type="protein sequence ID" value="GGE19825.1"/>
    <property type="molecule type" value="Genomic_DNA"/>
</dbReference>
<accession>A0A8J2YDS9</accession>
<dbReference type="PANTHER" id="PTHR47704:SF1">
    <property type="entry name" value="POTASSIUM TRANSPORTER KIMA"/>
    <property type="match status" value="1"/>
</dbReference>
<proteinExistence type="predicted"/>
<keyword evidence="4 5" id="KW-0472">Membrane</keyword>
<dbReference type="GO" id="GO:0022857">
    <property type="term" value="F:transmembrane transporter activity"/>
    <property type="evidence" value="ECO:0007669"/>
    <property type="project" value="InterPro"/>
</dbReference>
<evidence type="ECO:0000313" key="7">
    <source>
        <dbReference type="Proteomes" id="UP000625210"/>
    </source>
</evidence>
<dbReference type="GO" id="GO:0016020">
    <property type="term" value="C:membrane"/>
    <property type="evidence" value="ECO:0007669"/>
    <property type="project" value="UniProtKB-SubCell"/>
</dbReference>
<feature type="transmembrane region" description="Helical" evidence="5">
    <location>
        <begin position="373"/>
        <end position="395"/>
    </location>
</feature>
<feature type="transmembrane region" description="Helical" evidence="5">
    <location>
        <begin position="252"/>
        <end position="274"/>
    </location>
</feature>
<feature type="transmembrane region" description="Helical" evidence="5">
    <location>
        <begin position="432"/>
        <end position="451"/>
    </location>
</feature>
<evidence type="ECO:0000256" key="1">
    <source>
        <dbReference type="ARBA" id="ARBA00004141"/>
    </source>
</evidence>
<sequence length="606" mass="67086">MYTTLKRWIIGKPLKSEQLKEEKLPIWKALPILSSDALSSVAYGTEQILTVLVVAGSMALWYSLPISGAIVGLLFLLILSYRQVIDQYPGGGGAYIVSMDNIGWFAGTIAGASLLVDYTLTVAVSVTAGAAAITSAVPILHDHAVLLSVSFVLLIMILNLRGLRESGTIFAFPTYMFIIGILSLILVGIFNVLKGGIPANVPPVTSHLPEGLTWFLLLRAFSSGCSALTGIEAISNATPTFRPPETKHAARTLALLGVLLATLFAGVSLLAYLYHLTPDPKQTIISQIAEQTFGRTIPYYYVQATTALILILAANTAYSGFPLLASIMAKDKLMPRMFMTRGDRLNFSNGIIALSIAAIVLILAFGGDIDRLIPLYAIGVFTSFTLAQLGMVRRWLKHKPTGWRTKLAINATGAVVCFIVLMIFAITKFHEGAWLIVLVIPMFILLFSQIYRHYQGIADELRLDRSTEKPVTQDQLLIIPVGGVNRVVRNTISYAKSLEVEAVALYIAFEKEDQEKMKNKWAEWDPGIPLEVTYSPYRSVIQPLLDFVDQMKARNKNCQITVLIPQFIPRRWWHNLLHNQTALMIRFILLWKRDVVIGTVPFHLKK</sequence>